<dbReference type="Proteomes" id="UP000271098">
    <property type="component" value="Unassembled WGS sequence"/>
</dbReference>
<evidence type="ECO:0000256" key="1">
    <source>
        <dbReference type="SAM" id="Phobius"/>
    </source>
</evidence>
<organism evidence="4">
    <name type="scientific">Gongylonema pulchrum</name>
    <dbReference type="NCBI Taxonomy" id="637853"/>
    <lineage>
        <taxon>Eukaryota</taxon>
        <taxon>Metazoa</taxon>
        <taxon>Ecdysozoa</taxon>
        <taxon>Nematoda</taxon>
        <taxon>Chromadorea</taxon>
        <taxon>Rhabditida</taxon>
        <taxon>Spirurina</taxon>
        <taxon>Spiruromorpha</taxon>
        <taxon>Spiruroidea</taxon>
        <taxon>Gongylonematidae</taxon>
        <taxon>Gongylonema</taxon>
    </lineage>
</organism>
<keyword evidence="1" id="KW-0812">Transmembrane</keyword>
<keyword evidence="1" id="KW-1133">Transmembrane helix</keyword>
<name>A0A183DQ54_9BILA</name>
<evidence type="ECO:0000313" key="3">
    <source>
        <dbReference type="Proteomes" id="UP000271098"/>
    </source>
</evidence>
<reference evidence="2 3" key="2">
    <citation type="submission" date="2018-11" db="EMBL/GenBank/DDBJ databases">
        <authorList>
            <consortium name="Pathogen Informatics"/>
        </authorList>
    </citation>
    <scope>NUCLEOTIDE SEQUENCE [LARGE SCALE GENOMIC DNA]</scope>
</reference>
<accession>A0A183DQ54</accession>
<dbReference type="WBParaSite" id="GPUH_0001085801-mRNA-1">
    <property type="protein sequence ID" value="GPUH_0001085801-mRNA-1"/>
    <property type="gene ID" value="GPUH_0001085801"/>
</dbReference>
<keyword evidence="1" id="KW-0472">Membrane</keyword>
<reference evidence="4" key="1">
    <citation type="submission" date="2016-06" db="UniProtKB">
        <authorList>
            <consortium name="WormBaseParasite"/>
        </authorList>
    </citation>
    <scope>IDENTIFICATION</scope>
</reference>
<gene>
    <name evidence="2" type="ORF">GPUH_LOCUS10845</name>
</gene>
<sequence>MPRSPPSINSERDKREYHSRLLAIFKPMVTTASSFPASSILVYGLLALIVLGSIQPTDDCALIGSLTYSD</sequence>
<evidence type="ECO:0000313" key="4">
    <source>
        <dbReference type="WBParaSite" id="GPUH_0001085801-mRNA-1"/>
    </source>
</evidence>
<keyword evidence="3" id="KW-1185">Reference proteome</keyword>
<dbReference type="AlphaFoldDB" id="A0A183DQ54"/>
<dbReference type="EMBL" id="UYRT01078188">
    <property type="protein sequence ID" value="VDN17989.1"/>
    <property type="molecule type" value="Genomic_DNA"/>
</dbReference>
<evidence type="ECO:0000313" key="2">
    <source>
        <dbReference type="EMBL" id="VDN17989.1"/>
    </source>
</evidence>
<proteinExistence type="predicted"/>
<feature type="transmembrane region" description="Helical" evidence="1">
    <location>
        <begin position="21"/>
        <end position="51"/>
    </location>
</feature>
<protein>
    <submittedName>
        <fullName evidence="4">HCO3_cotransp domain-containing protein</fullName>
    </submittedName>
</protein>